<sequence length="150" mass="15157">MTNTFKTLVIAALMGTVSAPAFAAAHASSSMTCAEFNELSKDDQMMVASAAIAEIDDGDNGGSMGNSGRDTGDTTTTTTVTAAEATDDESEEGSLEGDLQAVEDTGGNTAESNMTAEPMDEAAMESFLVVCNQNLDATVGEAAAGLPGDK</sequence>
<dbReference type="EMBL" id="LAZR01000045">
    <property type="protein sequence ID" value="KKN99632.1"/>
    <property type="molecule type" value="Genomic_DNA"/>
</dbReference>
<dbReference type="AlphaFoldDB" id="A0A0F9VIH4"/>
<name>A0A0F9VIH4_9ZZZZ</name>
<feature type="compositionally biased region" description="Polar residues" evidence="1">
    <location>
        <begin position="106"/>
        <end position="115"/>
    </location>
</feature>
<feature type="region of interest" description="Disordered" evidence="1">
    <location>
        <begin position="52"/>
        <end position="118"/>
    </location>
</feature>
<evidence type="ECO:0000313" key="2">
    <source>
        <dbReference type="EMBL" id="KKN99632.1"/>
    </source>
</evidence>
<feature type="compositionally biased region" description="Acidic residues" evidence="1">
    <location>
        <begin position="85"/>
        <end position="95"/>
    </location>
</feature>
<protein>
    <recommendedName>
        <fullName evidence="3">HdeA/HdeB family protein</fullName>
    </recommendedName>
</protein>
<accession>A0A0F9VIH4</accession>
<comment type="caution">
    <text evidence="2">The sequence shown here is derived from an EMBL/GenBank/DDBJ whole genome shotgun (WGS) entry which is preliminary data.</text>
</comment>
<reference evidence="2" key="1">
    <citation type="journal article" date="2015" name="Nature">
        <title>Complex archaea that bridge the gap between prokaryotes and eukaryotes.</title>
        <authorList>
            <person name="Spang A."/>
            <person name="Saw J.H."/>
            <person name="Jorgensen S.L."/>
            <person name="Zaremba-Niedzwiedzka K."/>
            <person name="Martijn J."/>
            <person name="Lind A.E."/>
            <person name="van Eijk R."/>
            <person name="Schleper C."/>
            <person name="Guy L."/>
            <person name="Ettema T.J."/>
        </authorList>
    </citation>
    <scope>NUCLEOTIDE SEQUENCE</scope>
</reference>
<evidence type="ECO:0000256" key="1">
    <source>
        <dbReference type="SAM" id="MobiDB-lite"/>
    </source>
</evidence>
<gene>
    <name evidence="2" type="ORF">LCGC14_0133780</name>
</gene>
<proteinExistence type="predicted"/>
<evidence type="ECO:0008006" key="3">
    <source>
        <dbReference type="Google" id="ProtNLM"/>
    </source>
</evidence>
<organism evidence="2">
    <name type="scientific">marine sediment metagenome</name>
    <dbReference type="NCBI Taxonomy" id="412755"/>
    <lineage>
        <taxon>unclassified sequences</taxon>
        <taxon>metagenomes</taxon>
        <taxon>ecological metagenomes</taxon>
    </lineage>
</organism>
<feature type="compositionally biased region" description="Low complexity" evidence="1">
    <location>
        <begin position="66"/>
        <end position="84"/>
    </location>
</feature>